<dbReference type="VEuPathDB" id="FungiDB:PC110_g9235"/>
<evidence type="ECO:0000256" key="1">
    <source>
        <dbReference type="SAM" id="MobiDB-lite"/>
    </source>
</evidence>
<gene>
    <name evidence="2" type="ORF">PC115_g13697</name>
</gene>
<feature type="region of interest" description="Disordered" evidence="1">
    <location>
        <begin position="127"/>
        <end position="162"/>
    </location>
</feature>
<protein>
    <submittedName>
        <fullName evidence="2">Uncharacterized protein</fullName>
    </submittedName>
</protein>
<reference evidence="2" key="1">
    <citation type="submission" date="2018-10" db="EMBL/GenBank/DDBJ databases">
        <title>Effector identification in a new, highly contiguous assembly of the strawberry crown rot pathogen Phytophthora cactorum.</title>
        <authorList>
            <person name="Armitage A.D."/>
            <person name="Nellist C.F."/>
            <person name="Bates H."/>
            <person name="Vickerstaff R.J."/>
            <person name="Harrison R.J."/>
        </authorList>
    </citation>
    <scope>NUCLEOTIDE SEQUENCE</scope>
    <source>
        <strain evidence="2">4032</strain>
    </source>
</reference>
<dbReference type="Proteomes" id="UP000774804">
    <property type="component" value="Unassembled WGS sequence"/>
</dbReference>
<dbReference type="AlphaFoldDB" id="A0A8T1BWN7"/>
<organism evidence="2 3">
    <name type="scientific">Phytophthora cactorum</name>
    <dbReference type="NCBI Taxonomy" id="29920"/>
    <lineage>
        <taxon>Eukaryota</taxon>
        <taxon>Sar</taxon>
        <taxon>Stramenopiles</taxon>
        <taxon>Oomycota</taxon>
        <taxon>Peronosporomycetes</taxon>
        <taxon>Peronosporales</taxon>
        <taxon>Peronosporaceae</taxon>
        <taxon>Phytophthora</taxon>
    </lineage>
</organism>
<sequence length="162" mass="18483">MPMRIKFQWSDFVVATPVRPSNSNLGEGRTMKPPVEPMRLLQKKGAKLPCGSYVIVSAFIRPLEDGNENLRVQIYDAERVEEFQFDFSEDIMKKYHLEKMGMEAQALEFLGHLEFRRDEDTIIIKLPEKKAGEGSKTDVDRIQSELTMVGGGDPRKRDLPPG</sequence>
<feature type="compositionally biased region" description="Basic and acidic residues" evidence="1">
    <location>
        <begin position="153"/>
        <end position="162"/>
    </location>
</feature>
<evidence type="ECO:0000313" key="3">
    <source>
        <dbReference type="Proteomes" id="UP000774804"/>
    </source>
</evidence>
<comment type="caution">
    <text evidence="2">The sequence shown here is derived from an EMBL/GenBank/DDBJ whole genome shotgun (WGS) entry which is preliminary data.</text>
</comment>
<feature type="compositionally biased region" description="Basic and acidic residues" evidence="1">
    <location>
        <begin position="127"/>
        <end position="143"/>
    </location>
</feature>
<name>A0A8T1BWN7_9STRA</name>
<evidence type="ECO:0000313" key="2">
    <source>
        <dbReference type="EMBL" id="KAG2907950.1"/>
    </source>
</evidence>
<proteinExistence type="predicted"/>
<dbReference type="EMBL" id="RCMI01000496">
    <property type="protein sequence ID" value="KAG2907950.1"/>
    <property type="molecule type" value="Genomic_DNA"/>
</dbReference>
<accession>A0A8T1BWN7</accession>